<dbReference type="GeneID" id="2896755"/>
<evidence type="ECO:0000256" key="1">
    <source>
        <dbReference type="ARBA" id="ARBA00004141"/>
    </source>
</evidence>
<evidence type="ECO:0000256" key="3">
    <source>
        <dbReference type="ARBA" id="ARBA00022989"/>
    </source>
</evidence>
<dbReference type="HOGENOM" id="CLU_095775_0_0_1"/>
<dbReference type="eggNOG" id="ENOG502RXGR">
    <property type="taxonomic scope" value="Eukaryota"/>
</dbReference>
<gene>
    <name evidence="5" type="ORF">KLLA0_A08602g</name>
</gene>
<dbReference type="PaxDb" id="284590-Q6CXG1"/>
<dbReference type="EMBL" id="CR382121">
    <property type="protein sequence ID" value="CAH02966.2"/>
    <property type="molecule type" value="Genomic_DNA"/>
</dbReference>
<reference evidence="5 6" key="1">
    <citation type="journal article" date="2004" name="Nature">
        <title>Genome evolution in yeasts.</title>
        <authorList>
            <consortium name="Genolevures"/>
            <person name="Dujon B."/>
            <person name="Sherman D."/>
            <person name="Fischer G."/>
            <person name="Durrens P."/>
            <person name="Casaregola S."/>
            <person name="Lafontaine I."/>
            <person name="de Montigny J."/>
            <person name="Marck C."/>
            <person name="Neuveglise C."/>
            <person name="Talla E."/>
            <person name="Goffard N."/>
            <person name="Frangeul L."/>
            <person name="Aigle M."/>
            <person name="Anthouard V."/>
            <person name="Babour A."/>
            <person name="Barbe V."/>
            <person name="Barnay S."/>
            <person name="Blanchin S."/>
            <person name="Beckerich J.M."/>
            <person name="Beyne E."/>
            <person name="Bleykasten C."/>
            <person name="Boisrame A."/>
            <person name="Boyer J."/>
            <person name="Cattolico L."/>
            <person name="Confanioleri F."/>
            <person name="de Daruvar A."/>
            <person name="Despons L."/>
            <person name="Fabre E."/>
            <person name="Fairhead C."/>
            <person name="Ferry-Dumazet H."/>
            <person name="Groppi A."/>
            <person name="Hantraye F."/>
            <person name="Hennequin C."/>
            <person name="Jauniaux N."/>
            <person name="Joyet P."/>
            <person name="Kachouri R."/>
            <person name="Kerrest A."/>
            <person name="Koszul R."/>
            <person name="Lemaire M."/>
            <person name="Lesur I."/>
            <person name="Ma L."/>
            <person name="Muller H."/>
            <person name="Nicaud J.M."/>
            <person name="Nikolski M."/>
            <person name="Oztas S."/>
            <person name="Ozier-Kalogeropoulos O."/>
            <person name="Pellenz S."/>
            <person name="Potier S."/>
            <person name="Richard G.F."/>
            <person name="Straub M.L."/>
            <person name="Suleau A."/>
            <person name="Swennene D."/>
            <person name="Tekaia F."/>
            <person name="Wesolowski-Louvel M."/>
            <person name="Westhof E."/>
            <person name="Wirth B."/>
            <person name="Zeniou-Meyer M."/>
            <person name="Zivanovic I."/>
            <person name="Bolotin-Fukuhara M."/>
            <person name="Thierry A."/>
            <person name="Bouchier C."/>
            <person name="Caudron B."/>
            <person name="Scarpelli C."/>
            <person name="Gaillardin C."/>
            <person name="Weissenbach J."/>
            <person name="Wincker P."/>
            <person name="Souciet J.L."/>
        </authorList>
    </citation>
    <scope>NUCLEOTIDE SEQUENCE [LARGE SCALE GENOMIC DNA]</scope>
    <source>
        <strain evidence="6">ATCC 8585 / CBS 2359 / DSM 70799 / NBRC 1267 / NRRL Y-1140 / WM37</strain>
    </source>
</reference>
<comment type="subcellular location">
    <subcellularLocation>
        <location evidence="1">Membrane</location>
        <topology evidence="1">Multi-pass membrane protein</topology>
    </subcellularLocation>
</comment>
<dbReference type="RefSeq" id="XP_451378.2">
    <property type="nucleotide sequence ID" value="XM_451378.2"/>
</dbReference>
<evidence type="ECO:0000256" key="4">
    <source>
        <dbReference type="ARBA" id="ARBA00023136"/>
    </source>
</evidence>
<sequence>MFQRGCKFGVLYQKRYDRLHKSIYGLSYDMYALDIISRLMMIYISLQYMFSPLIRKQLANRFPLFYPLDGQKVVVNFFLLMAETGMIYFNLKVMKQLINYRKTKHIHQGFSVYLFWTLALCMVFHVFTLACSTVYLPESDMGKFGIFYVEHVNYIWVNVQFFQCVKFVPQISLNWMGNCTKGLSSKFVIMSLVSSVAGVLSLYVNSTDATNFFLVPWNSYPLFVFICQTMSVLLILYQAQYLYIKNSPYLPKRT</sequence>
<dbReference type="Proteomes" id="UP000000598">
    <property type="component" value="Chromosome A"/>
</dbReference>
<accession>Q6CXG1</accession>
<evidence type="ECO:0000313" key="5">
    <source>
        <dbReference type="EMBL" id="CAH02966.2"/>
    </source>
</evidence>
<name>Q6CXG1_KLULA</name>
<keyword evidence="3" id="KW-1133">Transmembrane helix</keyword>
<dbReference type="AlphaFoldDB" id="Q6CXG1"/>
<dbReference type="FunCoup" id="Q6CXG1">
    <property type="interactions" value="21"/>
</dbReference>
<evidence type="ECO:0000313" key="6">
    <source>
        <dbReference type="Proteomes" id="UP000000598"/>
    </source>
</evidence>
<dbReference type="KEGG" id="kla:KLLA0_A08602g"/>
<dbReference type="GO" id="GO:0016020">
    <property type="term" value="C:membrane"/>
    <property type="evidence" value="ECO:0007669"/>
    <property type="project" value="UniProtKB-SubCell"/>
</dbReference>
<keyword evidence="4" id="KW-0472">Membrane</keyword>
<dbReference type="InterPro" id="IPR006603">
    <property type="entry name" value="PQ-loop_rpt"/>
</dbReference>
<keyword evidence="2" id="KW-0812">Transmembrane</keyword>
<evidence type="ECO:0000256" key="2">
    <source>
        <dbReference type="ARBA" id="ARBA00022692"/>
    </source>
</evidence>
<dbReference type="InParanoid" id="Q6CXG1"/>
<protein>
    <submittedName>
        <fullName evidence="5">KLLA0A08602p</fullName>
    </submittedName>
</protein>
<dbReference type="Pfam" id="PF04193">
    <property type="entry name" value="PQ-loop"/>
    <property type="match status" value="1"/>
</dbReference>
<organism evidence="5 6">
    <name type="scientific">Kluyveromyces lactis (strain ATCC 8585 / CBS 2359 / DSM 70799 / NBRC 1267 / NRRL Y-1140 / WM37)</name>
    <name type="common">Yeast</name>
    <name type="synonym">Candida sphaerica</name>
    <dbReference type="NCBI Taxonomy" id="284590"/>
    <lineage>
        <taxon>Eukaryota</taxon>
        <taxon>Fungi</taxon>
        <taxon>Dikarya</taxon>
        <taxon>Ascomycota</taxon>
        <taxon>Saccharomycotina</taxon>
        <taxon>Saccharomycetes</taxon>
        <taxon>Saccharomycetales</taxon>
        <taxon>Saccharomycetaceae</taxon>
        <taxon>Kluyveromyces</taxon>
    </lineage>
</organism>
<keyword evidence="6" id="KW-1185">Reference proteome</keyword>
<proteinExistence type="predicted"/>